<feature type="compositionally biased region" description="Basic and acidic residues" evidence="1">
    <location>
        <begin position="552"/>
        <end position="561"/>
    </location>
</feature>
<reference evidence="4 5" key="2">
    <citation type="submission" date="2024-07" db="EMBL/GenBank/DDBJ databases">
        <authorList>
            <person name="Akdeniz Z."/>
        </authorList>
    </citation>
    <scope>NUCLEOTIDE SEQUENCE [LARGE SCALE GENOMIC DNA]</scope>
</reference>
<protein>
    <recommendedName>
        <fullName evidence="6">Transmembrane protein</fullName>
    </recommendedName>
</protein>
<evidence type="ECO:0000256" key="1">
    <source>
        <dbReference type="SAM" id="MobiDB-lite"/>
    </source>
</evidence>
<evidence type="ECO:0008006" key="6">
    <source>
        <dbReference type="Google" id="ProtNLM"/>
    </source>
</evidence>
<reference evidence="3" key="1">
    <citation type="submission" date="2023-06" db="EMBL/GenBank/DDBJ databases">
        <authorList>
            <person name="Kurt Z."/>
        </authorList>
    </citation>
    <scope>NUCLEOTIDE SEQUENCE</scope>
</reference>
<keyword evidence="2" id="KW-0472">Membrane</keyword>
<keyword evidence="5" id="KW-1185">Reference proteome</keyword>
<feature type="region of interest" description="Disordered" evidence="1">
    <location>
        <begin position="552"/>
        <end position="592"/>
    </location>
</feature>
<dbReference type="EMBL" id="CATOUU010000998">
    <property type="protein sequence ID" value="CAI9966062.1"/>
    <property type="molecule type" value="Genomic_DNA"/>
</dbReference>
<evidence type="ECO:0000256" key="2">
    <source>
        <dbReference type="SAM" id="Phobius"/>
    </source>
</evidence>
<evidence type="ECO:0000313" key="3">
    <source>
        <dbReference type="EMBL" id="CAI9966062.1"/>
    </source>
</evidence>
<sequence>MFNIILSQQLNCFSSKVSVLLSAQTRTATFTAQVLRDGSQENLICQQLDSSVYNAKIIIGAHTYTQNALTFSASSDLQIVFTCSQAGPTGCSAAFSATSASFQLLFPSSNTLVEDSVPDLKIDSYNRFNCITNQYLSADDTQWTIQVIGTDSGCKIPIDQTKQALITLTGYPDFLFTKSISLAGINSVTGIFQRVIFNCLTDFTGTMQRTCKRAVIFLINELNSFAELTIDMPGSIPDNTSVSYSRESSYSLNVKLLTISSSFVQQFDCFSSQKVTFANDILKLGLPFNSSRVNCLKPLTEFIGDFDRTEYIIQIQSDLNFLLSTIVVFNFTNVIPDFSSKNPYLPCPSESGGMESCIKKIGQVRAMPAQYGFIVRTFYKGDTMVRTVTNGLTTAFGRVVSANANISRTEICFSTTDYFKVKTTLQCRFQIMTGTPYYSEVGHAFVLDVYGQIQYPNPERIYCMKYTLNDSQSAAYDHLLGKTDLTGIISFYASTTAITSISIADEGTHTDYLIVAAVVAVIICFVWFVVTLYIELRPERTIRESYLKQQLKEKDEKKDSLKNIPKMQRQGTVDINEDEKEEDSQEFKVVKV</sequence>
<dbReference type="AlphaFoldDB" id="A0AA86R4Z0"/>
<name>A0AA86R4Z0_9EUKA</name>
<evidence type="ECO:0000313" key="4">
    <source>
        <dbReference type="EMBL" id="CAL6009291.1"/>
    </source>
</evidence>
<keyword evidence="2" id="KW-0812">Transmembrane</keyword>
<keyword evidence="2" id="KW-1133">Transmembrane helix</keyword>
<proteinExistence type="predicted"/>
<feature type="compositionally biased region" description="Acidic residues" evidence="1">
    <location>
        <begin position="575"/>
        <end position="584"/>
    </location>
</feature>
<dbReference type="EMBL" id="CAXDID020000059">
    <property type="protein sequence ID" value="CAL6009291.1"/>
    <property type="molecule type" value="Genomic_DNA"/>
</dbReference>
<accession>A0AA86R4Z0</accession>
<evidence type="ECO:0000313" key="5">
    <source>
        <dbReference type="Proteomes" id="UP001642409"/>
    </source>
</evidence>
<feature type="transmembrane region" description="Helical" evidence="2">
    <location>
        <begin position="512"/>
        <end position="534"/>
    </location>
</feature>
<comment type="caution">
    <text evidence="3">The sequence shown here is derived from an EMBL/GenBank/DDBJ whole genome shotgun (WGS) entry which is preliminary data.</text>
</comment>
<organism evidence="3">
    <name type="scientific">Hexamita inflata</name>
    <dbReference type="NCBI Taxonomy" id="28002"/>
    <lineage>
        <taxon>Eukaryota</taxon>
        <taxon>Metamonada</taxon>
        <taxon>Diplomonadida</taxon>
        <taxon>Hexamitidae</taxon>
        <taxon>Hexamitinae</taxon>
        <taxon>Hexamita</taxon>
    </lineage>
</organism>
<gene>
    <name evidence="4" type="ORF">HINF_LOCUS21529</name>
    <name evidence="3" type="ORF">HINF_LOCUS53707</name>
</gene>
<dbReference type="Proteomes" id="UP001642409">
    <property type="component" value="Unassembled WGS sequence"/>
</dbReference>